<dbReference type="PANTHER" id="PTHR42924">
    <property type="entry name" value="EXONUCLEASE"/>
    <property type="match status" value="1"/>
</dbReference>
<dbReference type="PANTHER" id="PTHR42924:SF3">
    <property type="entry name" value="POLYMERASE_HISTIDINOL PHOSPHATASE N-TERMINAL DOMAIN-CONTAINING PROTEIN"/>
    <property type="match status" value="1"/>
</dbReference>
<name>A0ABV5VX82_9BACL</name>
<dbReference type="RefSeq" id="WP_344902859.1">
    <property type="nucleotide sequence ID" value="NZ_BAAAYO010000001.1"/>
</dbReference>
<evidence type="ECO:0000313" key="2">
    <source>
        <dbReference type="EMBL" id="MFB9752927.1"/>
    </source>
</evidence>
<organism evidence="2 3">
    <name type="scientific">Paenibacillus hodogayensis</name>
    <dbReference type="NCBI Taxonomy" id="279208"/>
    <lineage>
        <taxon>Bacteria</taxon>
        <taxon>Bacillati</taxon>
        <taxon>Bacillota</taxon>
        <taxon>Bacilli</taxon>
        <taxon>Bacillales</taxon>
        <taxon>Paenibacillaceae</taxon>
        <taxon>Paenibacillus</taxon>
    </lineage>
</organism>
<dbReference type="Proteomes" id="UP001589619">
    <property type="component" value="Unassembled WGS sequence"/>
</dbReference>
<proteinExistence type="predicted"/>
<dbReference type="NCBIfam" id="NF038032">
    <property type="entry name" value="CehA_McbA_metalo"/>
    <property type="match status" value="1"/>
</dbReference>
<sequence length="494" mass="55118">MKGRNMQVEQADSTVEFRIDRDCDWLVLRFDYSTRMSWAELRLKDPEGTLRYTYMDVHARRAAVLHKQPASTGYAGVPGRIGAGVWTLELIRFQPGQTFSFAVEFGDGELPEGAPEPALFNVSWTDGSERSAQGLAALHLYDWERCADERRRWYRGDLHAHTLWSDGLMTPEQMRDQAIARGLDFYSPTDHNMLHSSWPAGGPLVIPGMEFTSFEKGDWNALGLTAWLDCWGGADGGMRTAEGQRRLKREARELGALRSINHPTHGKWAWQTTETLLEQLDAIEIWNGPHENKASLALWSALWNDGWRVPGIGGSDTHDLPDRAGLDESLPPRLLGDPGTWVYADRLSARAVLDAVRSGSVYVSRGPELDIVIAGGENGFTFGADLTERIEPAEGSESALIPCTLTVSGAAGQNLYVIENGAEVSVLTVEQEQQRFELAFRWHRRHYGWRRFELRHADGTLSAVTNPLFSGAKQPTLTTWGELLEQAGFALPFP</sequence>
<comment type="caution">
    <text evidence="2">The sequence shown here is derived from an EMBL/GenBank/DDBJ whole genome shotgun (WGS) entry which is preliminary data.</text>
</comment>
<reference evidence="2 3" key="1">
    <citation type="submission" date="2024-09" db="EMBL/GenBank/DDBJ databases">
        <authorList>
            <person name="Sun Q."/>
            <person name="Mori K."/>
        </authorList>
    </citation>
    <scope>NUCLEOTIDE SEQUENCE [LARGE SCALE GENOMIC DNA]</scope>
    <source>
        <strain evidence="2 3">JCM 12520</strain>
    </source>
</reference>
<gene>
    <name evidence="2" type="ORF">ACFFNY_15285</name>
</gene>
<evidence type="ECO:0000313" key="3">
    <source>
        <dbReference type="Proteomes" id="UP001589619"/>
    </source>
</evidence>
<dbReference type="Gene3D" id="3.20.20.140">
    <property type="entry name" value="Metal-dependent hydrolases"/>
    <property type="match status" value="1"/>
</dbReference>
<feature type="domain" description="Polymerase/histidinol phosphatase N-terminal" evidence="1">
    <location>
        <begin position="156"/>
        <end position="215"/>
    </location>
</feature>
<keyword evidence="3" id="KW-1185">Reference proteome</keyword>
<evidence type="ECO:0000259" key="1">
    <source>
        <dbReference type="SMART" id="SM00481"/>
    </source>
</evidence>
<dbReference type="EMBL" id="JBHMAG010000012">
    <property type="protein sequence ID" value="MFB9752927.1"/>
    <property type="molecule type" value="Genomic_DNA"/>
</dbReference>
<dbReference type="InterPro" id="IPR016195">
    <property type="entry name" value="Pol/histidinol_Pase-like"/>
</dbReference>
<dbReference type="InterPro" id="IPR052018">
    <property type="entry name" value="PHP_domain"/>
</dbReference>
<dbReference type="CDD" id="cd07432">
    <property type="entry name" value="PHP_HisPPase"/>
    <property type="match status" value="1"/>
</dbReference>
<accession>A0ABV5VX82</accession>
<protein>
    <submittedName>
        <fullName evidence="2">CehA/McbA family metallohydrolase</fullName>
    </submittedName>
</protein>
<dbReference type="SUPFAM" id="SSF89550">
    <property type="entry name" value="PHP domain-like"/>
    <property type="match status" value="1"/>
</dbReference>
<dbReference type="SMART" id="SM00481">
    <property type="entry name" value="POLIIIAc"/>
    <property type="match status" value="1"/>
</dbReference>
<dbReference type="InterPro" id="IPR003141">
    <property type="entry name" value="Pol/His_phosphatase_N"/>
</dbReference>